<dbReference type="Pfam" id="PF00486">
    <property type="entry name" value="Trans_reg_C"/>
    <property type="match status" value="1"/>
</dbReference>
<dbReference type="GO" id="GO:0000976">
    <property type="term" value="F:transcription cis-regulatory region binding"/>
    <property type="evidence" value="ECO:0007669"/>
    <property type="project" value="TreeGrafter"/>
</dbReference>
<name>A0A840FA15_9SPHN</name>
<evidence type="ECO:0000256" key="2">
    <source>
        <dbReference type="PROSITE-ProRule" id="PRU00169"/>
    </source>
</evidence>
<reference evidence="6 7" key="1">
    <citation type="submission" date="2020-08" db="EMBL/GenBank/DDBJ databases">
        <title>Genomic Encyclopedia of Type Strains, Phase IV (KMG-IV): sequencing the most valuable type-strain genomes for metagenomic binning, comparative biology and taxonomic classification.</title>
        <authorList>
            <person name="Goeker M."/>
        </authorList>
    </citation>
    <scope>NUCLEOTIDE SEQUENCE [LARGE SCALE GENOMIC DNA]</scope>
    <source>
        <strain evidence="6 7">YC6723</strain>
    </source>
</reference>
<feature type="domain" description="OmpR/PhoB-type" evidence="5">
    <location>
        <begin position="128"/>
        <end position="226"/>
    </location>
</feature>
<dbReference type="Pfam" id="PF00072">
    <property type="entry name" value="Response_reg"/>
    <property type="match status" value="1"/>
</dbReference>
<dbReference type="InterPro" id="IPR001789">
    <property type="entry name" value="Sig_transdc_resp-reg_receiver"/>
</dbReference>
<dbReference type="GO" id="GO:0006355">
    <property type="term" value="P:regulation of DNA-templated transcription"/>
    <property type="evidence" value="ECO:0007669"/>
    <property type="project" value="InterPro"/>
</dbReference>
<dbReference type="PANTHER" id="PTHR48111">
    <property type="entry name" value="REGULATOR OF RPOS"/>
    <property type="match status" value="1"/>
</dbReference>
<dbReference type="SMART" id="SM00448">
    <property type="entry name" value="REC"/>
    <property type="match status" value="1"/>
</dbReference>
<dbReference type="Gene3D" id="1.10.10.10">
    <property type="entry name" value="Winged helix-like DNA-binding domain superfamily/Winged helix DNA-binding domain"/>
    <property type="match status" value="1"/>
</dbReference>
<keyword evidence="2" id="KW-0597">Phosphoprotein</keyword>
<sequence>MPVLHVLIVEDDGEAAARLAADLAASGHNVRTAGTLDAAREARAEAVPDVIVLDRMIGGRDALAEIEPSEGRLFPEPVLVLTSMAGLSDRIAGLDAGADDYLIKPADPRELEARLRALVRRPKASSDNEVLTCGILKLDRMLREAWAGDRKLPLQPREFRLLEELAIARGEIVTRRMLLERVWNLKFDPRTKLIETHVSRLRDKLGTGTGMPSVVTERGVGYRLTTP</sequence>
<dbReference type="PROSITE" id="PS50110">
    <property type="entry name" value="RESPONSE_REGULATORY"/>
    <property type="match status" value="1"/>
</dbReference>
<gene>
    <name evidence="6" type="ORF">GGQ80_002776</name>
</gene>
<dbReference type="InterPro" id="IPR036388">
    <property type="entry name" value="WH-like_DNA-bd_sf"/>
</dbReference>
<dbReference type="GO" id="GO:0000156">
    <property type="term" value="F:phosphorelay response regulator activity"/>
    <property type="evidence" value="ECO:0007669"/>
    <property type="project" value="TreeGrafter"/>
</dbReference>
<dbReference type="InterPro" id="IPR011006">
    <property type="entry name" value="CheY-like_superfamily"/>
</dbReference>
<evidence type="ECO:0000313" key="6">
    <source>
        <dbReference type="EMBL" id="MBB4154860.1"/>
    </source>
</evidence>
<accession>A0A840FA15</accession>
<dbReference type="AlphaFoldDB" id="A0A840FA15"/>
<dbReference type="SMART" id="SM00862">
    <property type="entry name" value="Trans_reg_C"/>
    <property type="match status" value="1"/>
</dbReference>
<protein>
    <submittedName>
        <fullName evidence="6">Two-component system OmpR family response regulator</fullName>
    </submittedName>
</protein>
<dbReference type="CDD" id="cd00383">
    <property type="entry name" value="trans_reg_C"/>
    <property type="match status" value="1"/>
</dbReference>
<dbReference type="Gene3D" id="6.10.250.690">
    <property type="match status" value="1"/>
</dbReference>
<evidence type="ECO:0000313" key="7">
    <source>
        <dbReference type="Proteomes" id="UP000529795"/>
    </source>
</evidence>
<proteinExistence type="predicted"/>
<dbReference type="GO" id="GO:0032993">
    <property type="term" value="C:protein-DNA complex"/>
    <property type="evidence" value="ECO:0007669"/>
    <property type="project" value="TreeGrafter"/>
</dbReference>
<dbReference type="PROSITE" id="PS51755">
    <property type="entry name" value="OMPR_PHOB"/>
    <property type="match status" value="1"/>
</dbReference>
<evidence type="ECO:0000256" key="1">
    <source>
        <dbReference type="ARBA" id="ARBA00023125"/>
    </source>
</evidence>
<dbReference type="RefSeq" id="WP_183985793.1">
    <property type="nucleotide sequence ID" value="NZ_JACIEV010000008.1"/>
</dbReference>
<feature type="domain" description="Response regulatory" evidence="4">
    <location>
        <begin position="5"/>
        <end position="119"/>
    </location>
</feature>
<keyword evidence="1 3" id="KW-0238">DNA-binding</keyword>
<dbReference type="Proteomes" id="UP000529795">
    <property type="component" value="Unassembled WGS sequence"/>
</dbReference>
<feature type="modified residue" description="4-aspartylphosphate" evidence="2">
    <location>
        <position position="54"/>
    </location>
</feature>
<dbReference type="Gene3D" id="3.40.50.2300">
    <property type="match status" value="1"/>
</dbReference>
<evidence type="ECO:0000259" key="4">
    <source>
        <dbReference type="PROSITE" id="PS50110"/>
    </source>
</evidence>
<dbReference type="SUPFAM" id="SSF52172">
    <property type="entry name" value="CheY-like"/>
    <property type="match status" value="1"/>
</dbReference>
<comment type="caution">
    <text evidence="6">The sequence shown here is derived from an EMBL/GenBank/DDBJ whole genome shotgun (WGS) entry which is preliminary data.</text>
</comment>
<organism evidence="6 7">
    <name type="scientific">Sphingomonas jinjuensis</name>
    <dbReference type="NCBI Taxonomy" id="535907"/>
    <lineage>
        <taxon>Bacteria</taxon>
        <taxon>Pseudomonadati</taxon>
        <taxon>Pseudomonadota</taxon>
        <taxon>Alphaproteobacteria</taxon>
        <taxon>Sphingomonadales</taxon>
        <taxon>Sphingomonadaceae</taxon>
        <taxon>Sphingomonas</taxon>
    </lineage>
</organism>
<dbReference type="EMBL" id="JACIEV010000008">
    <property type="protein sequence ID" value="MBB4154860.1"/>
    <property type="molecule type" value="Genomic_DNA"/>
</dbReference>
<dbReference type="PANTHER" id="PTHR48111:SF76">
    <property type="entry name" value="TWO-COMPONENT RESPONSE REGULATOR"/>
    <property type="match status" value="1"/>
</dbReference>
<evidence type="ECO:0000256" key="3">
    <source>
        <dbReference type="PROSITE-ProRule" id="PRU01091"/>
    </source>
</evidence>
<dbReference type="GO" id="GO:0005829">
    <property type="term" value="C:cytosol"/>
    <property type="evidence" value="ECO:0007669"/>
    <property type="project" value="TreeGrafter"/>
</dbReference>
<dbReference type="InterPro" id="IPR039420">
    <property type="entry name" value="WalR-like"/>
</dbReference>
<keyword evidence="7" id="KW-1185">Reference proteome</keyword>
<feature type="DNA-binding region" description="OmpR/PhoB-type" evidence="3">
    <location>
        <begin position="128"/>
        <end position="226"/>
    </location>
</feature>
<dbReference type="InterPro" id="IPR001867">
    <property type="entry name" value="OmpR/PhoB-type_DNA-bd"/>
</dbReference>
<evidence type="ECO:0000259" key="5">
    <source>
        <dbReference type="PROSITE" id="PS51755"/>
    </source>
</evidence>